<name>A0ABW3RZ94_9BACL</name>
<feature type="transmembrane region" description="Helical" evidence="8">
    <location>
        <begin position="68"/>
        <end position="89"/>
    </location>
</feature>
<dbReference type="PANTHER" id="PTHR42929">
    <property type="entry name" value="INNER MEMBRANE ABC TRANSPORTER PERMEASE PROTEIN YDCU-RELATED-RELATED"/>
    <property type="match status" value="1"/>
</dbReference>
<reference evidence="11" key="1">
    <citation type="journal article" date="2019" name="Int. J. Syst. Evol. Microbiol.">
        <title>The Global Catalogue of Microorganisms (GCM) 10K type strain sequencing project: providing services to taxonomists for standard genome sequencing and annotation.</title>
        <authorList>
            <consortium name="The Broad Institute Genomics Platform"/>
            <consortium name="The Broad Institute Genome Sequencing Center for Infectious Disease"/>
            <person name="Wu L."/>
            <person name="Ma J."/>
        </authorList>
    </citation>
    <scope>NUCLEOTIDE SEQUENCE [LARGE SCALE GENOMIC DNA]</scope>
    <source>
        <strain evidence="11">CCUG 59189</strain>
    </source>
</reference>
<dbReference type="Gene3D" id="1.10.3720.10">
    <property type="entry name" value="MetI-like"/>
    <property type="match status" value="1"/>
</dbReference>
<evidence type="ECO:0000259" key="9">
    <source>
        <dbReference type="PROSITE" id="PS50928"/>
    </source>
</evidence>
<gene>
    <name evidence="10" type="ORF">ACFQ3W_14715</name>
</gene>
<evidence type="ECO:0000256" key="7">
    <source>
        <dbReference type="ARBA" id="ARBA00023136"/>
    </source>
</evidence>
<dbReference type="SUPFAM" id="SSF161098">
    <property type="entry name" value="MetI-like"/>
    <property type="match status" value="1"/>
</dbReference>
<dbReference type="RefSeq" id="WP_379319991.1">
    <property type="nucleotide sequence ID" value="NZ_JBHTLM010000010.1"/>
</dbReference>
<dbReference type="PROSITE" id="PS50928">
    <property type="entry name" value="ABC_TM1"/>
    <property type="match status" value="1"/>
</dbReference>
<evidence type="ECO:0000256" key="5">
    <source>
        <dbReference type="ARBA" id="ARBA00022692"/>
    </source>
</evidence>
<dbReference type="Proteomes" id="UP001597262">
    <property type="component" value="Unassembled WGS sequence"/>
</dbReference>
<comment type="similarity">
    <text evidence="2">Belongs to the binding-protein-dependent transport system permease family. CysTW subfamily.</text>
</comment>
<sequence>MRKKRSTRAWLLLTLLPFALLVAGFQLVPVVSMLVSSFTGDGGEGFTFSQYVTALTNAYYYKAIENSLLISLFSSLAGILIGAVAAYSITRFSSAARDRILLMSNMTSNFAGIPLAFAYIILLGNNGIFTLLFKEWGLDVFGGFNLYSWGGLILVYVYFQIPLAILLMYPSFYVIREQWKEAASLLGATTLKFWTTVGLPCIAPALLGTLGILFANAMGAYATAYALVGSNYNLLAIRISSLVTGDVITRPELGSALAVLLALTSIGAVWLNHLMTRKVASFSGTASASERAGGKRKRAFRMNRKVSAGPTAATGRETI</sequence>
<keyword evidence="3 8" id="KW-0813">Transport</keyword>
<evidence type="ECO:0000256" key="3">
    <source>
        <dbReference type="ARBA" id="ARBA00022448"/>
    </source>
</evidence>
<evidence type="ECO:0000256" key="1">
    <source>
        <dbReference type="ARBA" id="ARBA00004651"/>
    </source>
</evidence>
<dbReference type="PANTHER" id="PTHR42929:SF1">
    <property type="entry name" value="INNER MEMBRANE ABC TRANSPORTER PERMEASE PROTEIN YDCU-RELATED"/>
    <property type="match status" value="1"/>
</dbReference>
<keyword evidence="11" id="KW-1185">Reference proteome</keyword>
<dbReference type="CDD" id="cd06261">
    <property type="entry name" value="TM_PBP2"/>
    <property type="match status" value="1"/>
</dbReference>
<dbReference type="EMBL" id="JBHTLM010000010">
    <property type="protein sequence ID" value="MFD1177543.1"/>
    <property type="molecule type" value="Genomic_DNA"/>
</dbReference>
<feature type="transmembrane region" description="Helical" evidence="8">
    <location>
        <begin position="253"/>
        <end position="271"/>
    </location>
</feature>
<proteinExistence type="inferred from homology"/>
<keyword evidence="4" id="KW-1003">Cell membrane</keyword>
<evidence type="ECO:0000256" key="4">
    <source>
        <dbReference type="ARBA" id="ARBA00022475"/>
    </source>
</evidence>
<dbReference type="Pfam" id="PF00528">
    <property type="entry name" value="BPD_transp_1"/>
    <property type="match status" value="1"/>
</dbReference>
<feature type="domain" description="ABC transmembrane type-1" evidence="9">
    <location>
        <begin position="64"/>
        <end position="272"/>
    </location>
</feature>
<comment type="subcellular location">
    <subcellularLocation>
        <location evidence="1 8">Cell membrane</location>
        <topology evidence="1 8">Multi-pass membrane protein</topology>
    </subcellularLocation>
</comment>
<feature type="transmembrane region" description="Helical" evidence="8">
    <location>
        <begin position="110"/>
        <end position="133"/>
    </location>
</feature>
<evidence type="ECO:0000313" key="10">
    <source>
        <dbReference type="EMBL" id="MFD1177543.1"/>
    </source>
</evidence>
<organism evidence="10 11">
    <name type="scientific">Paenibacillus puldeungensis</name>
    <dbReference type="NCBI Taxonomy" id="696536"/>
    <lineage>
        <taxon>Bacteria</taxon>
        <taxon>Bacillati</taxon>
        <taxon>Bacillota</taxon>
        <taxon>Bacilli</taxon>
        <taxon>Bacillales</taxon>
        <taxon>Paenibacillaceae</taxon>
        <taxon>Paenibacillus</taxon>
    </lineage>
</organism>
<feature type="transmembrane region" description="Helical" evidence="8">
    <location>
        <begin position="193"/>
        <end position="215"/>
    </location>
</feature>
<accession>A0ABW3RZ94</accession>
<protein>
    <submittedName>
        <fullName evidence="10">ABC transporter permease</fullName>
    </submittedName>
</protein>
<evidence type="ECO:0000256" key="2">
    <source>
        <dbReference type="ARBA" id="ARBA00007069"/>
    </source>
</evidence>
<keyword evidence="5 8" id="KW-0812">Transmembrane</keyword>
<evidence type="ECO:0000256" key="6">
    <source>
        <dbReference type="ARBA" id="ARBA00022989"/>
    </source>
</evidence>
<comment type="caution">
    <text evidence="10">The sequence shown here is derived from an EMBL/GenBank/DDBJ whole genome shotgun (WGS) entry which is preliminary data.</text>
</comment>
<dbReference type="InterPro" id="IPR000515">
    <property type="entry name" value="MetI-like"/>
</dbReference>
<feature type="transmembrane region" description="Helical" evidence="8">
    <location>
        <begin position="153"/>
        <end position="172"/>
    </location>
</feature>
<evidence type="ECO:0000256" key="8">
    <source>
        <dbReference type="RuleBase" id="RU363032"/>
    </source>
</evidence>
<evidence type="ECO:0000313" key="11">
    <source>
        <dbReference type="Proteomes" id="UP001597262"/>
    </source>
</evidence>
<keyword evidence="7 8" id="KW-0472">Membrane</keyword>
<keyword evidence="6 8" id="KW-1133">Transmembrane helix</keyword>
<dbReference type="InterPro" id="IPR035906">
    <property type="entry name" value="MetI-like_sf"/>
</dbReference>